<dbReference type="Pfam" id="PF00589">
    <property type="entry name" value="Phage_integrase"/>
    <property type="match status" value="1"/>
</dbReference>
<comment type="similarity">
    <text evidence="1">Belongs to the 'phage' integrase family.</text>
</comment>
<sequence>MAQKTTKSLPPGIAYRGPRQWQWRVRIRGIYANGTEETLEDAIAARVKAAERIKGGTWEDSQRLKAFTFADGLDHYEKNVMPRKKGGHKEASRLRIWRGLTDWQSYPMASIMPEQIQGWIDARVKTGSAPSTVRNAVAVLSSAFSKARTQLHLDIPNPCRLVSLPPPRPPRHVTLSAGDAAAMLTACREGPEYLIHCVLIAMETAMRAGEIRRVQRHHIHKTHIHLPETKNTRGGTIRPRDVPLTVEAEAVLVAAMKAMSVVPGDWLFGDPEKMGEDGGFTESMLSNAFAAAVKRAMKSGMKRAITFHDLRHIAITDLAQDHQGAMELAKLTGHKTLRVLHETYYNPTPAAQAAELRRRRAERKARA</sequence>
<dbReference type="InterPro" id="IPR050808">
    <property type="entry name" value="Phage_Integrase"/>
</dbReference>
<dbReference type="InterPro" id="IPR013762">
    <property type="entry name" value="Integrase-like_cat_sf"/>
</dbReference>
<accession>A0ABZ3DB10</accession>
<evidence type="ECO:0000256" key="2">
    <source>
        <dbReference type="ARBA" id="ARBA00022908"/>
    </source>
</evidence>
<keyword evidence="4" id="KW-0233">DNA recombination</keyword>
<dbReference type="PROSITE" id="PS51898">
    <property type="entry name" value="TYR_RECOMBINASE"/>
    <property type="match status" value="1"/>
</dbReference>
<dbReference type="Gene3D" id="1.10.150.130">
    <property type="match status" value="1"/>
</dbReference>
<dbReference type="EMBL" id="CP152276">
    <property type="protein sequence ID" value="XAE44788.1"/>
    <property type="molecule type" value="Genomic_DNA"/>
</dbReference>
<keyword evidence="2" id="KW-0229">DNA integration</keyword>
<protein>
    <submittedName>
        <fullName evidence="6">Tyrosine-type recombinase/integrase</fullName>
    </submittedName>
</protein>
<keyword evidence="3" id="KW-0238">DNA-binding</keyword>
<proteinExistence type="inferred from homology"/>
<evidence type="ECO:0000256" key="4">
    <source>
        <dbReference type="ARBA" id="ARBA00023172"/>
    </source>
</evidence>
<feature type="domain" description="Tyr recombinase" evidence="5">
    <location>
        <begin position="168"/>
        <end position="357"/>
    </location>
</feature>
<dbReference type="PANTHER" id="PTHR30629:SF2">
    <property type="entry name" value="PROPHAGE INTEGRASE INTS-RELATED"/>
    <property type="match status" value="1"/>
</dbReference>
<dbReference type="InterPro" id="IPR011010">
    <property type="entry name" value="DNA_brk_join_enz"/>
</dbReference>
<dbReference type="Gene3D" id="1.10.443.10">
    <property type="entry name" value="Intergrase catalytic core"/>
    <property type="match status" value="1"/>
</dbReference>
<dbReference type="PANTHER" id="PTHR30629">
    <property type="entry name" value="PROPHAGE INTEGRASE"/>
    <property type="match status" value="1"/>
</dbReference>
<organism evidence="6 7">
    <name type="scientific">Nguyenibacter vanlangensis</name>
    <dbReference type="NCBI Taxonomy" id="1216886"/>
    <lineage>
        <taxon>Bacteria</taxon>
        <taxon>Pseudomonadati</taxon>
        <taxon>Pseudomonadota</taxon>
        <taxon>Alphaproteobacteria</taxon>
        <taxon>Acetobacterales</taxon>
        <taxon>Acetobacteraceae</taxon>
        <taxon>Nguyenibacter</taxon>
    </lineage>
</organism>
<dbReference type="RefSeq" id="WP_342629995.1">
    <property type="nucleotide sequence ID" value="NZ_CP152276.1"/>
</dbReference>
<dbReference type="InterPro" id="IPR010998">
    <property type="entry name" value="Integrase_recombinase_N"/>
</dbReference>
<dbReference type="SUPFAM" id="SSF56349">
    <property type="entry name" value="DNA breaking-rejoining enzymes"/>
    <property type="match status" value="1"/>
</dbReference>
<evidence type="ECO:0000256" key="3">
    <source>
        <dbReference type="ARBA" id="ARBA00023125"/>
    </source>
</evidence>
<evidence type="ECO:0000259" key="5">
    <source>
        <dbReference type="PROSITE" id="PS51898"/>
    </source>
</evidence>
<evidence type="ECO:0000313" key="7">
    <source>
        <dbReference type="Proteomes" id="UP001449795"/>
    </source>
</evidence>
<reference evidence="6 7" key="1">
    <citation type="submission" date="2024-04" db="EMBL/GenBank/DDBJ databases">
        <title>Complete genome sequence of Nguyenibacter vanlangesis HBCM-1154, a strain capable of nitrogen fixation, IAA production, and phosphorus solubilization isolated from sugarcane soil.</title>
        <authorList>
            <person name="MY HANH P."/>
        </authorList>
    </citation>
    <scope>NUCLEOTIDE SEQUENCE [LARGE SCALE GENOMIC DNA]</scope>
    <source>
        <strain evidence="6 7">HBCM 1154</strain>
    </source>
</reference>
<name>A0ABZ3DB10_9PROT</name>
<dbReference type="InterPro" id="IPR002104">
    <property type="entry name" value="Integrase_catalytic"/>
</dbReference>
<keyword evidence="7" id="KW-1185">Reference proteome</keyword>
<evidence type="ECO:0000256" key="1">
    <source>
        <dbReference type="ARBA" id="ARBA00008857"/>
    </source>
</evidence>
<gene>
    <name evidence="6" type="ORF">AAC691_10370</name>
</gene>
<evidence type="ECO:0000313" key="6">
    <source>
        <dbReference type="EMBL" id="XAE44788.1"/>
    </source>
</evidence>
<dbReference type="Proteomes" id="UP001449795">
    <property type="component" value="Chromosome"/>
</dbReference>